<dbReference type="AlphaFoldDB" id="A0A1V1P8J8"/>
<evidence type="ECO:0000313" key="7">
    <source>
        <dbReference type="EMBL" id="ETR71130.1"/>
    </source>
</evidence>
<evidence type="ECO:0000256" key="5">
    <source>
        <dbReference type="PROSITE-ProRule" id="PRU00560"/>
    </source>
</evidence>
<dbReference type="SUPFAM" id="SSF52540">
    <property type="entry name" value="P-loop containing nucleoside triphosphate hydrolases"/>
    <property type="match status" value="1"/>
</dbReference>
<dbReference type="EMBL" id="ATBP01000316">
    <property type="protein sequence ID" value="ETR71130.1"/>
    <property type="molecule type" value="Genomic_DNA"/>
</dbReference>
<organism evidence="7 8">
    <name type="scientific">Candidatus Magnetoglobus multicellularis str. Araruama</name>
    <dbReference type="NCBI Taxonomy" id="890399"/>
    <lineage>
        <taxon>Bacteria</taxon>
        <taxon>Pseudomonadati</taxon>
        <taxon>Thermodesulfobacteriota</taxon>
        <taxon>Desulfobacteria</taxon>
        <taxon>Desulfobacterales</taxon>
        <taxon>Desulfobacteraceae</taxon>
        <taxon>Candidatus Magnetoglobus</taxon>
    </lineage>
</organism>
<evidence type="ECO:0000256" key="2">
    <source>
        <dbReference type="ARBA" id="ARBA00022801"/>
    </source>
</evidence>
<dbReference type="GO" id="GO:0140097">
    <property type="term" value="F:catalytic activity, acting on DNA"/>
    <property type="evidence" value="ECO:0007669"/>
    <property type="project" value="UniProtKB-ARBA"/>
</dbReference>
<evidence type="ECO:0000259" key="6">
    <source>
        <dbReference type="PROSITE" id="PS51198"/>
    </source>
</evidence>
<keyword evidence="2 5" id="KW-0378">Hydrolase</keyword>
<feature type="domain" description="UvrD-like helicase ATP-binding" evidence="6">
    <location>
        <begin position="457"/>
        <end position="675"/>
    </location>
</feature>
<dbReference type="Gene3D" id="1.10.10.160">
    <property type="match status" value="1"/>
</dbReference>
<dbReference type="InterPro" id="IPR014016">
    <property type="entry name" value="UvrD-like_ATP-bd"/>
</dbReference>
<dbReference type="PROSITE" id="PS51198">
    <property type="entry name" value="UVRD_HELICASE_ATP_BIND"/>
    <property type="match status" value="1"/>
</dbReference>
<evidence type="ECO:0000256" key="3">
    <source>
        <dbReference type="ARBA" id="ARBA00022806"/>
    </source>
</evidence>
<evidence type="ECO:0000313" key="8">
    <source>
        <dbReference type="Proteomes" id="UP000189670"/>
    </source>
</evidence>
<dbReference type="Gene3D" id="3.20.20.140">
    <property type="entry name" value="Metal-dependent hydrolases"/>
    <property type="match status" value="1"/>
</dbReference>
<protein>
    <submittedName>
        <fullName evidence="7">UvrD/REP helicase</fullName>
    </submittedName>
</protein>
<dbReference type="Pfam" id="PF00580">
    <property type="entry name" value="UvrD-helicase"/>
    <property type="match status" value="1"/>
</dbReference>
<sequence>MNFIADFHIHSHFSRATAKNLDLPHIYKEAQIKGITLIGTGDFTHPGWFAALSESLVPAEPGLYALKPELAKTVESQIPQSCRSPVRFILTVEISNIYKKNGRTRKNHNLLFMPDLEAVNTLNTQLDRIGNIHSDGRPILGLDAHHLLDMTLNAHERGFLIPAHIWTPWFSMLGSKSGFDTLTECFDDLSDYIFAVETGLSSDPPMNRRVSFLDHLTLVSNSDAHSPDKLGREANLFNTHLSYDAIYDAMKSGNGFDGTIEFYPEEGKYHLDGHRKCDIRFTPEESQTNNGLCPTCGKPLTLGVLYRVNELADRLEQDVDSPHFESLIPLKEILSEILQKGPKTKTVAKHYQTAIEQLGSEFHILRHCPLETIETAHIPLLAEAIKRLRSGHVHLSGGYDGEFGTVRVFEQSEIETIKGQQSLFHMGTRKQKPRQPPKNQVVKKRQFVFNEIQNHTITLNSAQQSVVSSRDHHLIIIAGPGTGKTRTITTRIASLITDHQVPPHNILAVTFTQKAAMEMKHRLLQDFNQQQSLPMVATFHALCLYILENELPESQSFRILNETEQDFCVTIARNNCVETKLPSKKQCKKWIETAKQQCLSPNDDLSSISNDLSFKTVYQAYTDVLKEYQSMDFEDILFQTIQLFQKIKPFEKNGVNSFPIFLWMNIRISIIVSIH</sequence>
<dbReference type="GO" id="GO:0004386">
    <property type="term" value="F:helicase activity"/>
    <property type="evidence" value="ECO:0007669"/>
    <property type="project" value="UniProtKB-UniRule"/>
</dbReference>
<keyword evidence="1 5" id="KW-0547">Nucleotide-binding</keyword>
<dbReference type="GO" id="GO:0016787">
    <property type="term" value="F:hydrolase activity"/>
    <property type="evidence" value="ECO:0007669"/>
    <property type="project" value="UniProtKB-UniRule"/>
</dbReference>
<evidence type="ECO:0000256" key="1">
    <source>
        <dbReference type="ARBA" id="ARBA00022741"/>
    </source>
</evidence>
<keyword evidence="3 5" id="KW-0347">Helicase</keyword>
<dbReference type="InterPro" id="IPR016195">
    <property type="entry name" value="Pol/histidinol_Pase-like"/>
</dbReference>
<proteinExistence type="predicted"/>
<keyword evidence="4 5" id="KW-0067">ATP-binding</keyword>
<feature type="binding site" evidence="5">
    <location>
        <begin position="478"/>
        <end position="485"/>
    </location>
    <ligand>
        <name>ATP</name>
        <dbReference type="ChEBI" id="CHEBI:30616"/>
    </ligand>
</feature>
<name>A0A1V1P8J8_9BACT</name>
<dbReference type="InterPro" id="IPR013986">
    <property type="entry name" value="DExx_box_DNA_helicase_dom_sf"/>
</dbReference>
<comment type="caution">
    <text evidence="7">The sequence shown here is derived from an EMBL/GenBank/DDBJ whole genome shotgun (WGS) entry which is preliminary data.</text>
</comment>
<dbReference type="CDD" id="cd17932">
    <property type="entry name" value="DEXQc_UvrD"/>
    <property type="match status" value="1"/>
</dbReference>
<gene>
    <name evidence="7" type="ORF">OMM_02723</name>
</gene>
<evidence type="ECO:0000256" key="4">
    <source>
        <dbReference type="ARBA" id="ARBA00022840"/>
    </source>
</evidence>
<dbReference type="SUPFAM" id="SSF89550">
    <property type="entry name" value="PHP domain-like"/>
    <property type="match status" value="1"/>
</dbReference>
<reference evidence="8" key="1">
    <citation type="submission" date="2012-11" db="EMBL/GenBank/DDBJ databases">
        <authorList>
            <person name="Lucero-Rivera Y.E."/>
            <person name="Tovar-Ramirez D."/>
        </authorList>
    </citation>
    <scope>NUCLEOTIDE SEQUENCE [LARGE SCALE GENOMIC DNA]</scope>
    <source>
        <strain evidence="8">Araruama</strain>
    </source>
</reference>
<dbReference type="PANTHER" id="PTHR40084:SF1">
    <property type="entry name" value="PHOSPHOTRANSFERASE"/>
    <property type="match status" value="1"/>
</dbReference>
<dbReference type="CDD" id="cd19067">
    <property type="entry name" value="PfuEndoQ-like"/>
    <property type="match status" value="1"/>
</dbReference>
<dbReference type="Proteomes" id="UP000189670">
    <property type="component" value="Unassembled WGS sequence"/>
</dbReference>
<dbReference type="Gene3D" id="3.40.50.300">
    <property type="entry name" value="P-loop containing nucleotide triphosphate hydrolases"/>
    <property type="match status" value="1"/>
</dbReference>
<accession>A0A1V1P8J8</accession>
<dbReference type="PANTHER" id="PTHR40084">
    <property type="entry name" value="PHOSPHOHYDROLASE, PHP FAMILY"/>
    <property type="match status" value="1"/>
</dbReference>
<dbReference type="InterPro" id="IPR027417">
    <property type="entry name" value="P-loop_NTPase"/>
</dbReference>
<dbReference type="GO" id="GO:0005524">
    <property type="term" value="F:ATP binding"/>
    <property type="evidence" value="ECO:0007669"/>
    <property type="project" value="UniProtKB-UniRule"/>
</dbReference>